<name>A0AAV1B7D1_VICFA</name>
<feature type="compositionally biased region" description="Low complexity" evidence="1">
    <location>
        <begin position="11"/>
        <end position="22"/>
    </location>
</feature>
<dbReference type="PANTHER" id="PTHR32108">
    <property type="entry name" value="DNA-DIRECTED RNA POLYMERASE SUBUNIT ALPHA"/>
    <property type="match status" value="1"/>
</dbReference>
<accession>A0AAV1B7D1</accession>
<protein>
    <submittedName>
        <fullName evidence="2">Uncharacterized protein</fullName>
    </submittedName>
</protein>
<dbReference type="Proteomes" id="UP001157006">
    <property type="component" value="Chromosome 6"/>
</dbReference>
<dbReference type="PANTHER" id="PTHR32108:SF9">
    <property type="entry name" value="REVERSE TRANSCRIPTASE RNASE H-LIKE DOMAIN-CONTAINING PROTEIN"/>
    <property type="match status" value="1"/>
</dbReference>
<evidence type="ECO:0000256" key="1">
    <source>
        <dbReference type="SAM" id="MobiDB-lite"/>
    </source>
</evidence>
<sequence>MNAAPTTVTYQRQSKQGNQGNNQRRENYDHIPMSHAELLPALIQKKLVQTRPPPAVPSPLPWYYTADQTCAFHQGAPGHSVENIYPLRTEVKRLVKSGILSFKDMRPNVKENPLPKHGGVNAVNMVAGCPGDFQIFDINLVRGDLVKKHADLCEFSYYTYDHTGCAICSTNIQGCEKIKADLQEMMDEGLIHIIRPRAEYEEEVNMVSECPGEFRIFEVEHLNEDLVQLHATFFRTAGQVEHQYGSCVVCCQDPRGCSIVIEGVQLLLDNGTMKVTGQRDDYHEIDMVEVCLMGEESEEEYASADEYFSSDVDLFTGYGLLRADCVEEGVNVIVRCFGAPAHLEVEYHSKPAVTPLVISLPGPVPYKSDKVVPYKCNATILEDGVEVPIQPMPDVGIIYDNSRVTHSGRVFAPVIRRDVVAGKKITENVEPKKDAGEASGATLENEVDDILKIIKMSD</sequence>
<keyword evidence="3" id="KW-1185">Reference proteome</keyword>
<dbReference type="AlphaFoldDB" id="A0AAV1B7D1"/>
<feature type="compositionally biased region" description="Polar residues" evidence="1">
    <location>
        <begin position="1"/>
        <end position="10"/>
    </location>
</feature>
<feature type="region of interest" description="Disordered" evidence="1">
    <location>
        <begin position="1"/>
        <end position="26"/>
    </location>
</feature>
<reference evidence="2 3" key="1">
    <citation type="submission" date="2023-01" db="EMBL/GenBank/DDBJ databases">
        <authorList>
            <person name="Kreplak J."/>
        </authorList>
    </citation>
    <scope>NUCLEOTIDE SEQUENCE [LARGE SCALE GENOMIC DNA]</scope>
</reference>
<evidence type="ECO:0000313" key="2">
    <source>
        <dbReference type="EMBL" id="CAI8617493.1"/>
    </source>
</evidence>
<gene>
    <name evidence="2" type="ORF">VFH_VI079520</name>
</gene>
<organism evidence="2 3">
    <name type="scientific">Vicia faba</name>
    <name type="common">Broad bean</name>
    <name type="synonym">Faba vulgaris</name>
    <dbReference type="NCBI Taxonomy" id="3906"/>
    <lineage>
        <taxon>Eukaryota</taxon>
        <taxon>Viridiplantae</taxon>
        <taxon>Streptophyta</taxon>
        <taxon>Embryophyta</taxon>
        <taxon>Tracheophyta</taxon>
        <taxon>Spermatophyta</taxon>
        <taxon>Magnoliopsida</taxon>
        <taxon>eudicotyledons</taxon>
        <taxon>Gunneridae</taxon>
        <taxon>Pentapetalae</taxon>
        <taxon>rosids</taxon>
        <taxon>fabids</taxon>
        <taxon>Fabales</taxon>
        <taxon>Fabaceae</taxon>
        <taxon>Papilionoideae</taxon>
        <taxon>50 kb inversion clade</taxon>
        <taxon>NPAAA clade</taxon>
        <taxon>Hologalegina</taxon>
        <taxon>IRL clade</taxon>
        <taxon>Fabeae</taxon>
        <taxon>Vicia</taxon>
    </lineage>
</organism>
<proteinExistence type="predicted"/>
<dbReference type="EMBL" id="OX451741">
    <property type="protein sequence ID" value="CAI8617493.1"/>
    <property type="molecule type" value="Genomic_DNA"/>
</dbReference>
<evidence type="ECO:0000313" key="3">
    <source>
        <dbReference type="Proteomes" id="UP001157006"/>
    </source>
</evidence>